<dbReference type="Proteomes" id="UP000483286">
    <property type="component" value="Unassembled WGS sequence"/>
</dbReference>
<proteinExistence type="predicted"/>
<gene>
    <name evidence="1" type="ORF">GO986_11155</name>
</gene>
<dbReference type="EMBL" id="WQLB01000013">
    <property type="protein sequence ID" value="MVN87329.1"/>
    <property type="molecule type" value="Genomic_DNA"/>
</dbReference>
<keyword evidence="2" id="KW-1185">Reference proteome</keyword>
<reference evidence="1 2" key="1">
    <citation type="submission" date="2019-12" db="EMBL/GenBank/DDBJ databases">
        <title>Deinococcus sp. HMF7620 Genome sequencing and assembly.</title>
        <authorList>
            <person name="Kang H."/>
            <person name="Kim H."/>
            <person name="Joh K."/>
        </authorList>
    </citation>
    <scope>NUCLEOTIDE SEQUENCE [LARGE SCALE GENOMIC DNA]</scope>
    <source>
        <strain evidence="1 2">HMF7620</strain>
    </source>
</reference>
<evidence type="ECO:0000313" key="2">
    <source>
        <dbReference type="Proteomes" id="UP000483286"/>
    </source>
</evidence>
<sequence length="63" mass="6914">MRLNGRHALAAVQTQEAHPDLLNDKRGWWAAVQAERGITRANHNGVLDVVRALIVLGALQSHP</sequence>
<evidence type="ECO:0000313" key="1">
    <source>
        <dbReference type="EMBL" id="MVN87329.1"/>
    </source>
</evidence>
<comment type="caution">
    <text evidence="1">The sequence shown here is derived from an EMBL/GenBank/DDBJ whole genome shotgun (WGS) entry which is preliminary data.</text>
</comment>
<accession>A0A7C9HRX3</accession>
<protein>
    <submittedName>
        <fullName evidence="1">Uncharacterized protein</fullName>
    </submittedName>
</protein>
<organism evidence="1 2">
    <name type="scientific">Deinococcus arboris</name>
    <dbReference type="NCBI Taxonomy" id="2682977"/>
    <lineage>
        <taxon>Bacteria</taxon>
        <taxon>Thermotogati</taxon>
        <taxon>Deinococcota</taxon>
        <taxon>Deinococci</taxon>
        <taxon>Deinococcales</taxon>
        <taxon>Deinococcaceae</taxon>
        <taxon>Deinococcus</taxon>
    </lineage>
</organism>
<name>A0A7C9HRX3_9DEIO</name>
<dbReference type="AlphaFoldDB" id="A0A7C9HRX3"/>